<dbReference type="Pfam" id="PF00216">
    <property type="entry name" value="Bac_DNA_binding"/>
    <property type="match status" value="1"/>
</dbReference>
<dbReference type="GO" id="GO:0030527">
    <property type="term" value="F:structural constituent of chromatin"/>
    <property type="evidence" value="ECO:0007669"/>
    <property type="project" value="InterPro"/>
</dbReference>
<dbReference type="PANTHER" id="PTHR33175">
    <property type="entry name" value="DNA-BINDING PROTEIN HU"/>
    <property type="match status" value="1"/>
</dbReference>
<dbReference type="GO" id="GO:0030261">
    <property type="term" value="P:chromosome condensation"/>
    <property type="evidence" value="ECO:0007669"/>
    <property type="project" value="UniProtKB-KW"/>
</dbReference>
<accession>U2P682</accession>
<organism evidence="5 6">
    <name type="scientific">Segatella baroniae F0067</name>
    <dbReference type="NCBI Taxonomy" id="1115809"/>
    <lineage>
        <taxon>Bacteria</taxon>
        <taxon>Pseudomonadati</taxon>
        <taxon>Bacteroidota</taxon>
        <taxon>Bacteroidia</taxon>
        <taxon>Bacteroidales</taxon>
        <taxon>Prevotellaceae</taxon>
        <taxon>Segatella</taxon>
    </lineage>
</organism>
<proteinExistence type="inferred from homology"/>
<evidence type="ECO:0000313" key="6">
    <source>
        <dbReference type="Proteomes" id="UP000016648"/>
    </source>
</evidence>
<dbReference type="InterPro" id="IPR010992">
    <property type="entry name" value="IHF-like_DNA-bd_dom_sf"/>
</dbReference>
<dbReference type="Proteomes" id="UP000016648">
    <property type="component" value="Unassembled WGS sequence"/>
</dbReference>
<dbReference type="GO" id="GO:0005829">
    <property type="term" value="C:cytosol"/>
    <property type="evidence" value="ECO:0007669"/>
    <property type="project" value="TreeGrafter"/>
</dbReference>
<gene>
    <name evidence="5" type="ORF">HMPREF9135_1958</name>
</gene>
<dbReference type="InterPro" id="IPR000119">
    <property type="entry name" value="Hist_DNA-bd"/>
</dbReference>
<sequence length="96" mass="10586">MNNKEYISELAQRSGYTQADTQNLVAILVESMMSAFDAGDDVSIAGFGTFEVRKRLERVVNNPATGLKMLVPPKLVLNFKPNASVKERLKNGRGVE</sequence>
<dbReference type="PANTHER" id="PTHR33175:SF3">
    <property type="entry name" value="DNA-BINDING PROTEIN HU-BETA"/>
    <property type="match status" value="1"/>
</dbReference>
<reference evidence="5 6" key="1">
    <citation type="submission" date="2013-08" db="EMBL/GenBank/DDBJ databases">
        <authorList>
            <person name="Durkin A.S."/>
            <person name="Haft D.R."/>
            <person name="McCorrison J."/>
            <person name="Torralba M."/>
            <person name="Gillis M."/>
            <person name="Haft D.H."/>
            <person name="Methe B."/>
            <person name="Sutton G."/>
            <person name="Nelson K.E."/>
        </authorList>
    </citation>
    <scope>NUCLEOTIDE SEQUENCE [LARGE SCALE GENOMIC DNA]</scope>
    <source>
        <strain evidence="5 6">F0067</strain>
    </source>
</reference>
<dbReference type="EMBL" id="AWEY01000026">
    <property type="protein sequence ID" value="ERK39229.1"/>
    <property type="molecule type" value="Genomic_DNA"/>
</dbReference>
<dbReference type="PATRIC" id="fig|1115809.3.peg.1450"/>
<dbReference type="AlphaFoldDB" id="U2P682"/>
<dbReference type="RefSeq" id="WP_021589772.1">
    <property type="nucleotide sequence ID" value="NZ_AWEY01000026.1"/>
</dbReference>
<protein>
    <submittedName>
        <fullName evidence="5">Putative DNA-binding protein HU</fullName>
    </submittedName>
</protein>
<keyword evidence="6" id="KW-1185">Reference proteome</keyword>
<evidence type="ECO:0000256" key="4">
    <source>
        <dbReference type="RuleBase" id="RU003939"/>
    </source>
</evidence>
<dbReference type="CDD" id="cd13832">
    <property type="entry name" value="IHF"/>
    <property type="match status" value="1"/>
</dbReference>
<name>U2P682_9BACT</name>
<keyword evidence="2" id="KW-0226">DNA condensation</keyword>
<dbReference type="PRINTS" id="PR01727">
    <property type="entry name" value="DNABINDINGHU"/>
</dbReference>
<dbReference type="GO" id="GO:0003677">
    <property type="term" value="F:DNA binding"/>
    <property type="evidence" value="ECO:0007669"/>
    <property type="project" value="UniProtKB-KW"/>
</dbReference>
<keyword evidence="3 5" id="KW-0238">DNA-binding</keyword>
<comment type="similarity">
    <text evidence="1 4">Belongs to the bacterial histone-like protein family.</text>
</comment>
<dbReference type="SUPFAM" id="SSF47729">
    <property type="entry name" value="IHF-like DNA-binding proteins"/>
    <property type="match status" value="1"/>
</dbReference>
<evidence type="ECO:0000313" key="5">
    <source>
        <dbReference type="EMBL" id="ERK39229.1"/>
    </source>
</evidence>
<dbReference type="SMART" id="SM00411">
    <property type="entry name" value="BHL"/>
    <property type="match status" value="1"/>
</dbReference>
<evidence type="ECO:0000256" key="3">
    <source>
        <dbReference type="ARBA" id="ARBA00023125"/>
    </source>
</evidence>
<comment type="caution">
    <text evidence="5">The sequence shown here is derived from an EMBL/GenBank/DDBJ whole genome shotgun (WGS) entry which is preliminary data.</text>
</comment>
<evidence type="ECO:0000256" key="2">
    <source>
        <dbReference type="ARBA" id="ARBA00023067"/>
    </source>
</evidence>
<evidence type="ECO:0000256" key="1">
    <source>
        <dbReference type="ARBA" id="ARBA00010529"/>
    </source>
</evidence>
<dbReference type="Gene3D" id="4.10.520.10">
    <property type="entry name" value="IHF-like DNA-binding proteins"/>
    <property type="match status" value="1"/>
</dbReference>